<organism evidence="2 3">
    <name type="scientific">Gemmobacter aquaticus</name>
    <dbReference type="NCBI Taxonomy" id="490185"/>
    <lineage>
        <taxon>Bacteria</taxon>
        <taxon>Pseudomonadati</taxon>
        <taxon>Pseudomonadota</taxon>
        <taxon>Alphaproteobacteria</taxon>
        <taxon>Rhodobacterales</taxon>
        <taxon>Paracoccaceae</taxon>
        <taxon>Gemmobacter</taxon>
    </lineage>
</organism>
<dbReference type="PANTHER" id="PTHR35006:SF1">
    <property type="entry name" value="BLL2941 PROTEIN"/>
    <property type="match status" value="1"/>
</dbReference>
<dbReference type="Proteomes" id="UP000598196">
    <property type="component" value="Unassembled WGS sequence"/>
</dbReference>
<evidence type="ECO:0000313" key="3">
    <source>
        <dbReference type="Proteomes" id="UP000598196"/>
    </source>
</evidence>
<accession>A0A918DCG1</accession>
<keyword evidence="3" id="KW-1185">Reference proteome</keyword>
<evidence type="ECO:0000259" key="1">
    <source>
        <dbReference type="PROSITE" id="PS51819"/>
    </source>
</evidence>
<dbReference type="Gene3D" id="3.10.180.10">
    <property type="entry name" value="2,3-Dihydroxybiphenyl 1,2-Dioxygenase, domain 1"/>
    <property type="match status" value="1"/>
</dbReference>
<dbReference type="PROSITE" id="PS51819">
    <property type="entry name" value="VOC"/>
    <property type="match status" value="1"/>
</dbReference>
<dbReference type="RefSeq" id="WP_146284815.1">
    <property type="nucleotide sequence ID" value="NZ_BMLP01000001.1"/>
</dbReference>
<protein>
    <submittedName>
        <fullName evidence="2">Glyoxalase</fullName>
    </submittedName>
</protein>
<dbReference type="InterPro" id="IPR029068">
    <property type="entry name" value="Glyas_Bleomycin-R_OHBP_Dase"/>
</dbReference>
<feature type="domain" description="VOC" evidence="1">
    <location>
        <begin position="3"/>
        <end position="122"/>
    </location>
</feature>
<dbReference type="InterPro" id="IPR037523">
    <property type="entry name" value="VOC_core"/>
</dbReference>
<sequence>MGSLGYACIGTNDFDGALRFYDALFGAMGGRRLMTTPAGEIYALESGAAVGIVRPFDGQPAHPGNGTMLAFRVSSHPEVARLHELAMALGASDEGAAGPRADFGTFAYVRDPDGNKLAFYYRERNS</sequence>
<dbReference type="CDD" id="cd07262">
    <property type="entry name" value="VOC_like"/>
    <property type="match status" value="1"/>
</dbReference>
<reference evidence="2 3" key="1">
    <citation type="journal article" date="2014" name="Int. J. Syst. Evol. Microbiol.">
        <title>Complete genome sequence of Corynebacterium casei LMG S-19264T (=DSM 44701T), isolated from a smear-ripened cheese.</title>
        <authorList>
            <consortium name="US DOE Joint Genome Institute (JGI-PGF)"/>
            <person name="Walter F."/>
            <person name="Albersmeier A."/>
            <person name="Kalinowski J."/>
            <person name="Ruckert C."/>
        </authorList>
    </citation>
    <scope>NUCLEOTIDE SEQUENCE [LARGE SCALE GENOMIC DNA]</scope>
    <source>
        <strain evidence="2 3">CGMCC 1.7029</strain>
    </source>
</reference>
<proteinExistence type="predicted"/>
<name>A0A918DCG1_9RHOB</name>
<dbReference type="EMBL" id="BMLP01000001">
    <property type="protein sequence ID" value="GGO30188.1"/>
    <property type="molecule type" value="Genomic_DNA"/>
</dbReference>
<evidence type="ECO:0000313" key="2">
    <source>
        <dbReference type="EMBL" id="GGO30188.1"/>
    </source>
</evidence>
<comment type="caution">
    <text evidence="2">The sequence shown here is derived from an EMBL/GenBank/DDBJ whole genome shotgun (WGS) entry which is preliminary data.</text>
</comment>
<dbReference type="OrthoDB" id="9807407at2"/>
<dbReference type="Pfam" id="PF00903">
    <property type="entry name" value="Glyoxalase"/>
    <property type="match status" value="1"/>
</dbReference>
<gene>
    <name evidence="2" type="ORF">GCM10010991_14860</name>
</gene>
<dbReference type="PANTHER" id="PTHR35006">
    <property type="entry name" value="GLYOXALASE FAMILY PROTEIN (AFU_ORTHOLOGUE AFUA_5G14830)"/>
    <property type="match status" value="1"/>
</dbReference>
<dbReference type="InterPro" id="IPR004360">
    <property type="entry name" value="Glyas_Fos-R_dOase_dom"/>
</dbReference>
<dbReference type="SUPFAM" id="SSF54593">
    <property type="entry name" value="Glyoxalase/Bleomycin resistance protein/Dihydroxybiphenyl dioxygenase"/>
    <property type="match status" value="1"/>
</dbReference>
<dbReference type="AlphaFoldDB" id="A0A918DCG1"/>